<sequence>MRARAVQVRPSAIAFAAAALSTVFGLALFATSAVLGLAHVVEPWLAALLVGIALVLIGAGLAAWARNHLPRSTPFQVSRVKEPLHPAGEQVHPWAD</sequence>
<reference evidence="2 3" key="1">
    <citation type="submission" date="2019-07" db="EMBL/GenBank/DDBJ databases">
        <title>Whole genome shotgun sequence of Cellulomonas composti NBRC 100758.</title>
        <authorList>
            <person name="Hosoyama A."/>
            <person name="Uohara A."/>
            <person name="Ohji S."/>
            <person name="Ichikawa N."/>
        </authorList>
    </citation>
    <scope>NUCLEOTIDE SEQUENCE [LARGE SCALE GENOMIC DNA]</scope>
    <source>
        <strain evidence="2 3">NBRC 100758</strain>
    </source>
</reference>
<gene>
    <name evidence="2" type="ORF">CCO02nite_25830</name>
</gene>
<accession>A0A511JD70</accession>
<feature type="transmembrane region" description="Helical" evidence="1">
    <location>
        <begin position="44"/>
        <end position="65"/>
    </location>
</feature>
<dbReference type="Proteomes" id="UP000321720">
    <property type="component" value="Unassembled WGS sequence"/>
</dbReference>
<keyword evidence="3" id="KW-1185">Reference proteome</keyword>
<dbReference type="Pfam" id="PF07332">
    <property type="entry name" value="Phage_holin_3_6"/>
    <property type="match status" value="1"/>
</dbReference>
<dbReference type="InterPro" id="IPR009937">
    <property type="entry name" value="Phage_holin_3_6"/>
</dbReference>
<evidence type="ECO:0000313" key="2">
    <source>
        <dbReference type="EMBL" id="GEL95925.1"/>
    </source>
</evidence>
<name>A0A511JD70_9CELL</name>
<comment type="caution">
    <text evidence="2">The sequence shown here is derived from an EMBL/GenBank/DDBJ whole genome shotgun (WGS) entry which is preliminary data.</text>
</comment>
<proteinExistence type="predicted"/>
<organism evidence="2 3">
    <name type="scientific">Cellulomonas composti</name>
    <dbReference type="NCBI Taxonomy" id="266130"/>
    <lineage>
        <taxon>Bacteria</taxon>
        <taxon>Bacillati</taxon>
        <taxon>Actinomycetota</taxon>
        <taxon>Actinomycetes</taxon>
        <taxon>Micrococcales</taxon>
        <taxon>Cellulomonadaceae</taxon>
        <taxon>Cellulomonas</taxon>
    </lineage>
</organism>
<keyword evidence="1" id="KW-0812">Transmembrane</keyword>
<evidence type="ECO:0000313" key="3">
    <source>
        <dbReference type="Proteomes" id="UP000321720"/>
    </source>
</evidence>
<dbReference type="EMBL" id="BJWG01000012">
    <property type="protein sequence ID" value="GEL95925.1"/>
    <property type="molecule type" value="Genomic_DNA"/>
</dbReference>
<feature type="transmembrane region" description="Helical" evidence="1">
    <location>
        <begin position="12"/>
        <end position="38"/>
    </location>
</feature>
<evidence type="ECO:0000256" key="1">
    <source>
        <dbReference type="SAM" id="Phobius"/>
    </source>
</evidence>
<keyword evidence="1" id="KW-0472">Membrane</keyword>
<protein>
    <submittedName>
        <fullName evidence="2">Uncharacterized protein</fullName>
    </submittedName>
</protein>
<keyword evidence="1" id="KW-1133">Transmembrane helix</keyword>
<dbReference type="AlphaFoldDB" id="A0A511JD70"/>